<keyword evidence="2" id="KW-0732">Signal</keyword>
<dbReference type="AlphaFoldDB" id="A0A164J8Q1"/>
<sequence length="376" mass="37815">MSVVVAGRVALVLAVTAGLVAGCARFDDSASNPFTPAPTLVPEGQQPSNTPPPSTSAAPRPSGPCIDPDPAVVVSCLDTTGGITVLPGGQQALVTERVGGRILKITAVDPSEAPPEPVEIARIGVDATGDGGLTDVTLSPSYPEDGLIYAYITTGSDNRVVRIGADGVPKPILTGIPKGATGNRGAIDFVNANRMVVLTGDTGSPAAAADPNSLAGKLLTVDNPSVNEATPKVVASGLGAAGGVCPDHQDSIWFTDRTAAEDRLQRLAPDGTVTTAWTWPDRPGVGGCAAAVDGVAVAMTGAKALAFAAPDPTTHAITAAPTMVAQNKYGALNAASLDQNGFVWVDTVNKQGQPGPFDDRVVRIPPLKGGSGGSPD</sequence>
<gene>
    <name evidence="4" type="ORF">AWN90_06240</name>
</gene>
<dbReference type="EMBL" id="LWGR01000016">
    <property type="protein sequence ID" value="KZM70154.1"/>
    <property type="molecule type" value="Genomic_DNA"/>
</dbReference>
<dbReference type="InterPro" id="IPR012938">
    <property type="entry name" value="Glc/Sorbosone_DH"/>
</dbReference>
<comment type="caution">
    <text evidence="4">The sequence shown here is derived from an EMBL/GenBank/DDBJ whole genome shotgun (WGS) entry which is preliminary data.</text>
</comment>
<feature type="domain" description="Glucose/Sorbosone dehydrogenase" evidence="3">
    <location>
        <begin position="82"/>
        <end position="255"/>
    </location>
</feature>
<protein>
    <submittedName>
        <fullName evidence="4">Oxidoreductase</fullName>
    </submittedName>
</protein>
<evidence type="ECO:0000259" key="3">
    <source>
        <dbReference type="Pfam" id="PF07995"/>
    </source>
</evidence>
<name>A0A164J8Q1_9NOCA</name>
<reference evidence="4 5" key="1">
    <citation type="submission" date="2016-04" db="EMBL/GenBank/DDBJ databases">
        <authorList>
            <person name="Evans L.H."/>
            <person name="Alamgir A."/>
            <person name="Owens N."/>
            <person name="Weber N.D."/>
            <person name="Virtaneva K."/>
            <person name="Barbian K."/>
            <person name="Babar A."/>
            <person name="Rosenke K."/>
        </authorList>
    </citation>
    <scope>NUCLEOTIDE SEQUENCE [LARGE SCALE GENOMIC DNA]</scope>
    <source>
        <strain evidence="4 5">IFM 0406</strain>
    </source>
</reference>
<feature type="compositionally biased region" description="Low complexity" evidence="1">
    <location>
        <begin position="55"/>
        <end position="64"/>
    </location>
</feature>
<evidence type="ECO:0000256" key="1">
    <source>
        <dbReference type="SAM" id="MobiDB-lite"/>
    </source>
</evidence>
<feature type="signal peptide" evidence="2">
    <location>
        <begin position="1"/>
        <end position="21"/>
    </location>
</feature>
<dbReference type="Pfam" id="PF07995">
    <property type="entry name" value="GSDH"/>
    <property type="match status" value="1"/>
</dbReference>
<evidence type="ECO:0000313" key="4">
    <source>
        <dbReference type="EMBL" id="KZM70154.1"/>
    </source>
</evidence>
<feature type="chain" id="PRO_5039092116" evidence="2">
    <location>
        <begin position="22"/>
        <end position="376"/>
    </location>
</feature>
<feature type="region of interest" description="Disordered" evidence="1">
    <location>
        <begin position="34"/>
        <end position="65"/>
    </location>
</feature>
<dbReference type="RefSeq" id="WP_067578470.1">
    <property type="nucleotide sequence ID" value="NZ_JABMCZ010000003.1"/>
</dbReference>
<dbReference type="InterPro" id="IPR011041">
    <property type="entry name" value="Quinoprot_gluc/sorb_DH_b-prop"/>
</dbReference>
<accession>A0A164J8Q1</accession>
<keyword evidence="5" id="KW-1185">Reference proteome</keyword>
<dbReference type="OrthoDB" id="9770043at2"/>
<evidence type="ECO:0000256" key="2">
    <source>
        <dbReference type="SAM" id="SignalP"/>
    </source>
</evidence>
<dbReference type="Gene3D" id="2.120.10.30">
    <property type="entry name" value="TolB, C-terminal domain"/>
    <property type="match status" value="1"/>
</dbReference>
<proteinExistence type="predicted"/>
<dbReference type="STRING" id="455432.AWN90_06240"/>
<dbReference type="InterPro" id="IPR011042">
    <property type="entry name" value="6-blade_b-propeller_TolB-like"/>
</dbReference>
<evidence type="ECO:0000313" key="5">
    <source>
        <dbReference type="Proteomes" id="UP000076512"/>
    </source>
</evidence>
<organism evidence="4 5">
    <name type="scientific">Nocardia terpenica</name>
    <dbReference type="NCBI Taxonomy" id="455432"/>
    <lineage>
        <taxon>Bacteria</taxon>
        <taxon>Bacillati</taxon>
        <taxon>Actinomycetota</taxon>
        <taxon>Actinomycetes</taxon>
        <taxon>Mycobacteriales</taxon>
        <taxon>Nocardiaceae</taxon>
        <taxon>Nocardia</taxon>
    </lineage>
</organism>
<dbReference type="SUPFAM" id="SSF50952">
    <property type="entry name" value="Soluble quinoprotein glucose dehydrogenase"/>
    <property type="match status" value="1"/>
</dbReference>
<dbReference type="Proteomes" id="UP000076512">
    <property type="component" value="Unassembled WGS sequence"/>
</dbReference>